<comment type="catalytic activity">
    <reaction evidence="3 4">
        <text>[thioredoxin]-disulfide + L-methionine + H2O = L-methionine (S)-S-oxide + [thioredoxin]-dithiol</text>
        <dbReference type="Rhea" id="RHEA:19993"/>
        <dbReference type="Rhea" id="RHEA-COMP:10698"/>
        <dbReference type="Rhea" id="RHEA-COMP:10700"/>
        <dbReference type="ChEBI" id="CHEBI:15377"/>
        <dbReference type="ChEBI" id="CHEBI:29950"/>
        <dbReference type="ChEBI" id="CHEBI:50058"/>
        <dbReference type="ChEBI" id="CHEBI:57844"/>
        <dbReference type="ChEBI" id="CHEBI:58772"/>
        <dbReference type="EC" id="1.8.4.11"/>
    </reaction>
</comment>
<dbReference type="PROSITE" id="PS51257">
    <property type="entry name" value="PROKAR_LIPOPROTEIN"/>
    <property type="match status" value="1"/>
</dbReference>
<evidence type="ECO:0000313" key="8">
    <source>
        <dbReference type="Proteomes" id="UP000199138"/>
    </source>
</evidence>
<dbReference type="NCBIfam" id="TIGR00401">
    <property type="entry name" value="msrA"/>
    <property type="match status" value="1"/>
</dbReference>
<keyword evidence="8" id="KW-1185">Reference proteome</keyword>
<protein>
    <recommendedName>
        <fullName evidence="4">Peptide methionine sulfoxide reductase MsrA</fullName>
        <shortName evidence="4">Protein-methionine-S-oxide reductase</shortName>
        <ecNumber evidence="4">1.8.4.11</ecNumber>
    </recommendedName>
    <alternativeName>
        <fullName evidence="4">Peptide-methionine (S)-S-oxide reductase</fullName>
        <shortName evidence="4">Peptide Met(O) reductase</shortName>
    </alternativeName>
</protein>
<name>A0A1I7HLX8_9FLAO</name>
<sequence length="225" mass="25577">MKKFIIIPLVLFSAIIGSCNTSTKENKNPKKVAEAATSENHTNSELENKDYAKAYFASGCFWCVEAIYESIDGVQEAVSGYSGGDTIDPTYREVSAGTTGHAETVEVMYDPTKVSFETLVKAFFDSHDPTTLNQQGPDHGTQYRSVAFYQTPEEKRIIENYIAQLTKAKAFNNPIVTEVKKFEIFWPAENYHQDFEERNPFNPYVKGVSKPRLERFKDKFYSDKK</sequence>
<evidence type="ECO:0000256" key="2">
    <source>
        <dbReference type="ARBA" id="ARBA00047806"/>
    </source>
</evidence>
<dbReference type="AlphaFoldDB" id="A0A1I7HLX8"/>
<evidence type="ECO:0000256" key="5">
    <source>
        <dbReference type="SAM" id="MobiDB-lite"/>
    </source>
</evidence>
<evidence type="ECO:0000256" key="3">
    <source>
        <dbReference type="ARBA" id="ARBA00048782"/>
    </source>
</evidence>
<feature type="region of interest" description="Disordered" evidence="5">
    <location>
        <begin position="22"/>
        <end position="42"/>
    </location>
</feature>
<proteinExistence type="inferred from homology"/>
<comment type="similarity">
    <text evidence="4">Belongs to the MsrA Met sulfoxide reductase family.</text>
</comment>
<accession>A0A1I7HLX8</accession>
<dbReference type="Proteomes" id="UP000199138">
    <property type="component" value="Unassembled WGS sequence"/>
</dbReference>
<dbReference type="OrthoDB" id="4174719at2"/>
<dbReference type="RefSeq" id="WP_093025538.1">
    <property type="nucleotide sequence ID" value="NZ_FPBK01000010.1"/>
</dbReference>
<dbReference type="InterPro" id="IPR036509">
    <property type="entry name" value="Met_Sox_Rdtase_MsrA_sf"/>
</dbReference>
<dbReference type="GO" id="GO:0008113">
    <property type="term" value="F:peptide-methionine (S)-S-oxide reductase activity"/>
    <property type="evidence" value="ECO:0007669"/>
    <property type="project" value="UniProtKB-UniRule"/>
</dbReference>
<evidence type="ECO:0000256" key="4">
    <source>
        <dbReference type="HAMAP-Rule" id="MF_01401"/>
    </source>
</evidence>
<feature type="domain" description="Peptide methionine sulphoxide reductase MsrA" evidence="6">
    <location>
        <begin position="53"/>
        <end position="204"/>
    </location>
</feature>
<dbReference type="PANTHER" id="PTHR43774:SF1">
    <property type="entry name" value="PEPTIDE METHIONINE SULFOXIDE REDUCTASE MSRA 2"/>
    <property type="match status" value="1"/>
</dbReference>
<dbReference type="GO" id="GO:0033744">
    <property type="term" value="F:L-methionine:thioredoxin-disulfide S-oxidoreductase activity"/>
    <property type="evidence" value="ECO:0007669"/>
    <property type="project" value="RHEA"/>
</dbReference>
<dbReference type="Pfam" id="PF01625">
    <property type="entry name" value="PMSR"/>
    <property type="match status" value="1"/>
</dbReference>
<gene>
    <name evidence="4" type="primary">msrA</name>
    <name evidence="7" type="ORF">SAMN05216480_11025</name>
</gene>
<evidence type="ECO:0000256" key="1">
    <source>
        <dbReference type="ARBA" id="ARBA00023002"/>
    </source>
</evidence>
<dbReference type="HAMAP" id="MF_01401">
    <property type="entry name" value="MsrA"/>
    <property type="match status" value="1"/>
</dbReference>
<organism evidence="7 8">
    <name type="scientific">Pustulibacterium marinum</name>
    <dbReference type="NCBI Taxonomy" id="1224947"/>
    <lineage>
        <taxon>Bacteria</taxon>
        <taxon>Pseudomonadati</taxon>
        <taxon>Bacteroidota</taxon>
        <taxon>Flavobacteriia</taxon>
        <taxon>Flavobacteriales</taxon>
        <taxon>Flavobacteriaceae</taxon>
        <taxon>Pustulibacterium</taxon>
    </lineage>
</organism>
<feature type="compositionally biased region" description="Basic and acidic residues" evidence="5">
    <location>
        <begin position="24"/>
        <end position="33"/>
    </location>
</feature>
<feature type="active site" evidence="4">
    <location>
        <position position="60"/>
    </location>
</feature>
<dbReference type="Gene3D" id="3.30.1060.10">
    <property type="entry name" value="Peptide methionine sulphoxide reductase MsrA"/>
    <property type="match status" value="1"/>
</dbReference>
<comment type="catalytic activity">
    <reaction evidence="2 4">
        <text>L-methionyl-[protein] + [thioredoxin]-disulfide + H2O = L-methionyl-(S)-S-oxide-[protein] + [thioredoxin]-dithiol</text>
        <dbReference type="Rhea" id="RHEA:14217"/>
        <dbReference type="Rhea" id="RHEA-COMP:10698"/>
        <dbReference type="Rhea" id="RHEA-COMP:10700"/>
        <dbReference type="Rhea" id="RHEA-COMP:12313"/>
        <dbReference type="Rhea" id="RHEA-COMP:12315"/>
        <dbReference type="ChEBI" id="CHEBI:15377"/>
        <dbReference type="ChEBI" id="CHEBI:16044"/>
        <dbReference type="ChEBI" id="CHEBI:29950"/>
        <dbReference type="ChEBI" id="CHEBI:44120"/>
        <dbReference type="ChEBI" id="CHEBI:50058"/>
        <dbReference type="EC" id="1.8.4.11"/>
    </reaction>
</comment>
<comment type="function">
    <text evidence="4">Has an important function as a repair enzyme for proteins that have been inactivated by oxidation. Catalyzes the reversible oxidation-reduction of methionine sulfoxide in proteins to methionine.</text>
</comment>
<dbReference type="SUPFAM" id="SSF55068">
    <property type="entry name" value="Peptide methionine sulfoxide reductase"/>
    <property type="match status" value="1"/>
</dbReference>
<dbReference type="STRING" id="1224947.SAMN05216480_11025"/>
<dbReference type="EMBL" id="FPBK01000010">
    <property type="protein sequence ID" value="SFU61708.1"/>
    <property type="molecule type" value="Genomic_DNA"/>
</dbReference>
<dbReference type="InterPro" id="IPR002569">
    <property type="entry name" value="Met_Sox_Rdtase_MsrA_dom"/>
</dbReference>
<dbReference type="EC" id="1.8.4.11" evidence="4"/>
<evidence type="ECO:0000313" key="7">
    <source>
        <dbReference type="EMBL" id="SFU61708.1"/>
    </source>
</evidence>
<evidence type="ECO:0000259" key="6">
    <source>
        <dbReference type="Pfam" id="PF01625"/>
    </source>
</evidence>
<keyword evidence="1 4" id="KW-0560">Oxidoreductase</keyword>
<reference evidence="7 8" key="1">
    <citation type="submission" date="2016-10" db="EMBL/GenBank/DDBJ databases">
        <authorList>
            <person name="de Groot N.N."/>
        </authorList>
    </citation>
    <scope>NUCLEOTIDE SEQUENCE [LARGE SCALE GENOMIC DNA]</scope>
    <source>
        <strain evidence="7 8">CGMCC 1.12333</strain>
    </source>
</reference>
<dbReference type="PANTHER" id="PTHR43774">
    <property type="entry name" value="PEPTIDE METHIONINE SULFOXIDE REDUCTASE"/>
    <property type="match status" value="1"/>
</dbReference>